<accession>C6X6J6</accession>
<gene>
    <name evidence="8" type="ordered locus">Msip34_1744</name>
</gene>
<evidence type="ECO:0000256" key="1">
    <source>
        <dbReference type="ARBA" id="ARBA00004651"/>
    </source>
</evidence>
<dbReference type="InterPro" id="IPR038766">
    <property type="entry name" value="Membrane_comp_ABC_pdt"/>
</dbReference>
<comment type="subcellular location">
    <subcellularLocation>
        <location evidence="1">Cell membrane</location>
        <topology evidence="1">Multi-pass membrane protein</topology>
    </subcellularLocation>
</comment>
<keyword evidence="9" id="KW-1185">Reference proteome</keyword>
<evidence type="ECO:0000259" key="7">
    <source>
        <dbReference type="Pfam" id="PF02687"/>
    </source>
</evidence>
<dbReference type="InterPro" id="IPR003838">
    <property type="entry name" value="ABC3_permease_C"/>
</dbReference>
<dbReference type="PANTHER" id="PTHR30287:SF1">
    <property type="entry name" value="INNER MEMBRANE PROTEIN"/>
    <property type="match status" value="1"/>
</dbReference>
<feature type="domain" description="ABC3 transporter permease C-terminal" evidence="7">
    <location>
        <begin position="260"/>
        <end position="376"/>
    </location>
</feature>
<dbReference type="HOGENOM" id="CLU_009475_2_0_4"/>
<keyword evidence="4 6" id="KW-1133">Transmembrane helix</keyword>
<feature type="transmembrane region" description="Helical" evidence="6">
    <location>
        <begin position="417"/>
        <end position="438"/>
    </location>
</feature>
<proteinExistence type="predicted"/>
<evidence type="ECO:0000256" key="6">
    <source>
        <dbReference type="SAM" id="Phobius"/>
    </source>
</evidence>
<name>C6X6J6_METGS</name>
<dbReference type="GO" id="GO:0005886">
    <property type="term" value="C:plasma membrane"/>
    <property type="evidence" value="ECO:0007669"/>
    <property type="project" value="UniProtKB-SubCell"/>
</dbReference>
<organism evidence="8 9">
    <name type="scientific">Methylovorus glucosotrophus (strain SIP3-4)</name>
    <dbReference type="NCBI Taxonomy" id="582744"/>
    <lineage>
        <taxon>Bacteria</taxon>
        <taxon>Pseudomonadati</taxon>
        <taxon>Pseudomonadota</taxon>
        <taxon>Betaproteobacteria</taxon>
        <taxon>Nitrosomonadales</taxon>
        <taxon>Methylophilaceae</taxon>
        <taxon>Methylovorus</taxon>
    </lineage>
</organism>
<dbReference type="Proteomes" id="UP000002743">
    <property type="component" value="Chromosome"/>
</dbReference>
<reference evidence="8 9" key="2">
    <citation type="journal article" date="2011" name="J. Bacteriol.">
        <title>Genomes of three methylotrophs from a single niche uncover genetic and metabolic divergence of Methylophilaceae.</title>
        <authorList>
            <person name="Lapidus A."/>
            <person name="Clum A."/>
            <person name="Labutti K."/>
            <person name="Kaluzhnaya M.G."/>
            <person name="Lim S."/>
            <person name="Beck D.A."/>
            <person name="Glavina Del Rio T."/>
            <person name="Nolan M."/>
            <person name="Mavromatis K."/>
            <person name="Huntemann M."/>
            <person name="Lucas S."/>
            <person name="Lidstrom M.E."/>
            <person name="Ivanova N."/>
            <person name="Chistoserdova L."/>
        </authorList>
    </citation>
    <scope>NUCLEOTIDE SEQUENCE [LARGE SCALE GENOMIC DNA]</scope>
    <source>
        <strain evidence="8 9">SIP3-4</strain>
    </source>
</reference>
<sequence length="829" mass="90734">MSLAFNLAWRQLRSQWAAGEIRVLLLALVMAVAATTSVGFFTDRIQSTLARQGAMLLGADAVIVADHPIPPRFAEEATQSNIQISHTLEFPSMVLSGERSQLSEIKALGEGFPLRGALLIQQNGGVAHEAQGIPAPGTIWIEPRLANSLQLQEGDSLELGNSHFKVSAILYSEASRGGDMFSFAPRVMMNAADVQATGLIQFGSRVKYQLLLAADAGAMKTYTDWAQPLLARGERLQDLATARPEIRNALEKTQQFLGLAAMVSVVLAMVAMFLAAMPYVQSSQDSYALMRCFGASGKLISRILLLQTLMLAVIGSALGSLLGFVGQLGLGWLAGKLFVETLPAPSWQPALAGFIVGFATLLAVMWPSLLRLRNVPALHILRQDIALPSWTALWQYTPSVLLAFGLIAWHAGDIKLALAAIGGFSALIIAVLALTRLLRRLLLALPQQQSGAVQLGLAAIRRRPRLFMAQVLGFSLGMAALMLLALIRGDLLHNWQSSLPPDAPNRFVINIQADQLDAIKAFFKQEGLPTPELHPMVRARLTAINGKPLDIASYKDERAKRLAEREFNLSWAADMQDDNRLLAGQWWTPEQAGQPLLSLEQGIADMLHVKLGDHLSYDVAGQPLELTVSSLRKVEWDTMRANFFALTPPGVLDAMPANYLTSLHVPRDRENMLNRLVQQFTNLTVIDVAAVLEQVQAIINKMTSALQYIFGFSVLAGLIVLYAALVATRRERVKEATLLRVLGASTRQIRQSVWVEYLAVGLMAALVASLIANGLAFYISQQVLNIPFSFNWSTSLLTIVLAMILIPMASWWVLRGFLRFSPREILHST</sequence>
<reference evidence="9" key="1">
    <citation type="submission" date="2009-07" db="EMBL/GenBank/DDBJ databases">
        <title>Complete sequence of chromosome of Methylovorus sp. SIP3-4.</title>
        <authorList>
            <person name="Lucas S."/>
            <person name="Copeland A."/>
            <person name="Lapidus A."/>
            <person name="Glavina del Rio T."/>
            <person name="Tice H."/>
            <person name="Bruce D."/>
            <person name="Goodwin L."/>
            <person name="Pitluck S."/>
            <person name="Clum A."/>
            <person name="Larimer F."/>
            <person name="Land M."/>
            <person name="Hauser L."/>
            <person name="Kyrpides N."/>
            <person name="Mikhailova N."/>
            <person name="Kayluzhnaya M."/>
            <person name="Chistoserdova L."/>
        </authorList>
    </citation>
    <scope>NUCLEOTIDE SEQUENCE [LARGE SCALE GENOMIC DNA]</scope>
    <source>
        <strain evidence="9">SIP3-4</strain>
    </source>
</reference>
<dbReference type="OrthoDB" id="5292592at2"/>
<keyword evidence="5 6" id="KW-0472">Membrane</keyword>
<feature type="transmembrane region" description="Helical" evidence="6">
    <location>
        <begin position="393"/>
        <end position="411"/>
    </location>
</feature>
<evidence type="ECO:0000313" key="8">
    <source>
        <dbReference type="EMBL" id="ACT50989.1"/>
    </source>
</evidence>
<evidence type="ECO:0000313" key="9">
    <source>
        <dbReference type="Proteomes" id="UP000002743"/>
    </source>
</evidence>
<protein>
    <recommendedName>
        <fullName evidence="7">ABC3 transporter permease C-terminal domain-containing protein</fullName>
    </recommendedName>
</protein>
<evidence type="ECO:0000256" key="2">
    <source>
        <dbReference type="ARBA" id="ARBA00022475"/>
    </source>
</evidence>
<feature type="transmembrane region" description="Helical" evidence="6">
    <location>
        <begin position="466"/>
        <end position="487"/>
    </location>
</feature>
<dbReference type="PANTHER" id="PTHR30287">
    <property type="entry name" value="MEMBRANE COMPONENT OF PREDICTED ABC SUPERFAMILY METABOLITE UPTAKE TRANSPORTER"/>
    <property type="match status" value="1"/>
</dbReference>
<feature type="transmembrane region" description="Helical" evidence="6">
    <location>
        <begin position="792"/>
        <end position="814"/>
    </location>
</feature>
<feature type="transmembrane region" description="Helical" evidence="6">
    <location>
        <begin position="303"/>
        <end position="330"/>
    </location>
</feature>
<feature type="transmembrane region" description="Helical" evidence="6">
    <location>
        <begin position="256"/>
        <end position="282"/>
    </location>
</feature>
<feature type="transmembrane region" description="Helical" evidence="6">
    <location>
        <begin position="350"/>
        <end position="372"/>
    </location>
</feature>
<feature type="transmembrane region" description="Helical" evidence="6">
    <location>
        <begin position="705"/>
        <end position="725"/>
    </location>
</feature>
<feature type="transmembrane region" description="Helical" evidence="6">
    <location>
        <begin position="21"/>
        <end position="41"/>
    </location>
</feature>
<dbReference type="Pfam" id="PF02687">
    <property type="entry name" value="FtsX"/>
    <property type="match status" value="2"/>
</dbReference>
<keyword evidence="3 6" id="KW-0812">Transmembrane</keyword>
<feature type="domain" description="ABC3 transporter permease C-terminal" evidence="7">
    <location>
        <begin position="709"/>
        <end position="816"/>
    </location>
</feature>
<dbReference type="STRING" id="582744.Msip34_1744"/>
<dbReference type="KEGG" id="mei:Msip34_1744"/>
<evidence type="ECO:0000256" key="5">
    <source>
        <dbReference type="ARBA" id="ARBA00023136"/>
    </source>
</evidence>
<dbReference type="eggNOG" id="COG3127">
    <property type="taxonomic scope" value="Bacteria"/>
</dbReference>
<evidence type="ECO:0000256" key="3">
    <source>
        <dbReference type="ARBA" id="ARBA00022692"/>
    </source>
</evidence>
<dbReference type="AlphaFoldDB" id="C6X6J6"/>
<evidence type="ECO:0000256" key="4">
    <source>
        <dbReference type="ARBA" id="ARBA00022989"/>
    </source>
</evidence>
<dbReference type="EMBL" id="CP001674">
    <property type="protein sequence ID" value="ACT50989.1"/>
    <property type="molecule type" value="Genomic_DNA"/>
</dbReference>
<keyword evidence="2" id="KW-1003">Cell membrane</keyword>
<dbReference type="RefSeq" id="WP_015830389.1">
    <property type="nucleotide sequence ID" value="NC_012969.1"/>
</dbReference>
<feature type="transmembrane region" description="Helical" evidence="6">
    <location>
        <begin position="757"/>
        <end position="780"/>
    </location>
</feature>